<evidence type="ECO:0000256" key="1">
    <source>
        <dbReference type="SAM" id="MobiDB-lite"/>
    </source>
</evidence>
<gene>
    <name evidence="2" type="ORF">KY290_031633</name>
</gene>
<comment type="caution">
    <text evidence="2">The sequence shown here is derived from an EMBL/GenBank/DDBJ whole genome shotgun (WGS) entry which is preliminary data.</text>
</comment>
<protein>
    <submittedName>
        <fullName evidence="2">Uncharacterized protein</fullName>
    </submittedName>
</protein>
<proteinExistence type="predicted"/>
<evidence type="ECO:0000313" key="3">
    <source>
        <dbReference type="Proteomes" id="UP000826656"/>
    </source>
</evidence>
<name>A0ABQ7U9T8_SOLTU</name>
<reference evidence="2 3" key="1">
    <citation type="journal article" date="2021" name="bioRxiv">
        <title>Chromosome-scale and haplotype-resolved genome assembly of a tetraploid potato cultivar.</title>
        <authorList>
            <person name="Sun H."/>
            <person name="Jiao W.-B."/>
            <person name="Krause K."/>
            <person name="Campoy J.A."/>
            <person name="Goel M."/>
            <person name="Folz-Donahue K."/>
            <person name="Kukat C."/>
            <person name="Huettel B."/>
            <person name="Schneeberger K."/>
        </authorList>
    </citation>
    <scope>NUCLEOTIDE SEQUENCE [LARGE SCALE GENOMIC DNA]</scope>
    <source>
        <strain evidence="2">SolTubOtavaFocal</strain>
        <tissue evidence="2">Leaves</tissue>
    </source>
</reference>
<keyword evidence="3" id="KW-1185">Reference proteome</keyword>
<organism evidence="2 3">
    <name type="scientific">Solanum tuberosum</name>
    <name type="common">Potato</name>
    <dbReference type="NCBI Taxonomy" id="4113"/>
    <lineage>
        <taxon>Eukaryota</taxon>
        <taxon>Viridiplantae</taxon>
        <taxon>Streptophyta</taxon>
        <taxon>Embryophyta</taxon>
        <taxon>Tracheophyta</taxon>
        <taxon>Spermatophyta</taxon>
        <taxon>Magnoliopsida</taxon>
        <taxon>eudicotyledons</taxon>
        <taxon>Gunneridae</taxon>
        <taxon>Pentapetalae</taxon>
        <taxon>asterids</taxon>
        <taxon>lamiids</taxon>
        <taxon>Solanales</taxon>
        <taxon>Solanaceae</taxon>
        <taxon>Solanoideae</taxon>
        <taxon>Solaneae</taxon>
        <taxon>Solanum</taxon>
    </lineage>
</organism>
<sequence>MAPRGSVGLESLKAQCLGVLGWVGDLEARRLGAWAIGGTLRHDASSLGHGASGFPGVVVGGGGAASRHSALGFEGSGGGGRASRHDTSKVGGGGPQGTTPRGSRGGMRRPQGTMPRGSRGGGGLKALCLGA</sequence>
<dbReference type="EMBL" id="JAIVGD010000023">
    <property type="protein sequence ID" value="KAH0743640.1"/>
    <property type="molecule type" value="Genomic_DNA"/>
</dbReference>
<evidence type="ECO:0000313" key="2">
    <source>
        <dbReference type="EMBL" id="KAH0743640.1"/>
    </source>
</evidence>
<feature type="region of interest" description="Disordered" evidence="1">
    <location>
        <begin position="68"/>
        <end position="131"/>
    </location>
</feature>
<dbReference type="Proteomes" id="UP000826656">
    <property type="component" value="Unassembled WGS sequence"/>
</dbReference>
<accession>A0ABQ7U9T8</accession>